<evidence type="ECO:0000313" key="5">
    <source>
        <dbReference type="Proteomes" id="UP000663829"/>
    </source>
</evidence>
<name>A0A813QIU0_9BILA</name>
<dbReference type="EMBL" id="CAJOBA010000096">
    <property type="protein sequence ID" value="CAF3503558.1"/>
    <property type="molecule type" value="Genomic_DNA"/>
</dbReference>
<dbReference type="EMBL" id="CAJNOQ010000180">
    <property type="protein sequence ID" value="CAF0768581.1"/>
    <property type="molecule type" value="Genomic_DNA"/>
</dbReference>
<accession>A0A813QIU0</accession>
<dbReference type="AlphaFoldDB" id="A0A813QIU0"/>
<sequence>MPSTNDHYDEEKTVYIIHENDLWIPPFCEAFDQLGLKYVEWNINSSHTFSINNSPPKNSLYFNRISPSSHTRNHRYACEYTSQLLDWLRLHNCRIINDNRALTLELSKVKQYAELKKWNIKVPKTAVVCNVDIMNSTTFDQKQFIQKLKEAAKINFYDEQTGKWTQFITKHNRAGKGLGVHLFTNDVELEKHFLTLFNELKENGVKNVEEELSIDGIYLLQRFIKSKEHTINRAEFIGYKNMYVIQVDTLQGFQLCPSDACRKQQQQDKNLVKQSVDTIQHGFDIRDPKTLTNKENELIQSLEGFLRKHEIEIAGIEYIEDSETDQLYVYDINCNTNYNVAAEKRFYAQMHGVVRLGEYFQKQLETL</sequence>
<dbReference type="GO" id="GO:0005737">
    <property type="term" value="C:cytoplasm"/>
    <property type="evidence" value="ECO:0007669"/>
    <property type="project" value="TreeGrafter"/>
</dbReference>
<dbReference type="PANTHER" id="PTHR21621:SF0">
    <property type="entry name" value="BETA-CITRYLGLUTAMATE SYNTHASE B-RELATED"/>
    <property type="match status" value="1"/>
</dbReference>
<evidence type="ECO:0008006" key="6">
    <source>
        <dbReference type="Google" id="ProtNLM"/>
    </source>
</evidence>
<proteinExistence type="predicted"/>
<dbReference type="Proteomes" id="UP000682733">
    <property type="component" value="Unassembled WGS sequence"/>
</dbReference>
<dbReference type="SUPFAM" id="SSF56059">
    <property type="entry name" value="Glutathione synthetase ATP-binding domain-like"/>
    <property type="match status" value="1"/>
</dbReference>
<dbReference type="Proteomes" id="UP000663829">
    <property type="component" value="Unassembled WGS sequence"/>
</dbReference>
<comment type="caution">
    <text evidence="2">The sequence shown here is derived from an EMBL/GenBank/DDBJ whole genome shotgun (WGS) entry which is preliminary data.</text>
</comment>
<gene>
    <name evidence="2" type="ORF">GPM918_LOCUS1794</name>
    <name evidence="1" type="ORF">OVA965_LOCUS649</name>
    <name evidence="4" type="ORF">SRO942_LOCUS1794</name>
    <name evidence="3" type="ORF">TMI583_LOCUS649</name>
</gene>
<reference evidence="2" key="1">
    <citation type="submission" date="2021-02" db="EMBL/GenBank/DDBJ databases">
        <authorList>
            <person name="Nowell W R."/>
        </authorList>
    </citation>
    <scope>NUCLEOTIDE SEQUENCE</scope>
</reference>
<protein>
    <recommendedName>
        <fullName evidence="6">ATP-grasp domain-containing protein</fullName>
    </recommendedName>
</protein>
<evidence type="ECO:0000313" key="4">
    <source>
        <dbReference type="EMBL" id="CAF3550401.1"/>
    </source>
</evidence>
<evidence type="ECO:0000313" key="2">
    <source>
        <dbReference type="EMBL" id="CAF0768581.1"/>
    </source>
</evidence>
<dbReference type="EMBL" id="CAJNOK010000096">
    <property type="protein sequence ID" value="CAF0728902.1"/>
    <property type="molecule type" value="Genomic_DNA"/>
</dbReference>
<organism evidence="2 5">
    <name type="scientific">Didymodactylos carnosus</name>
    <dbReference type="NCBI Taxonomy" id="1234261"/>
    <lineage>
        <taxon>Eukaryota</taxon>
        <taxon>Metazoa</taxon>
        <taxon>Spiralia</taxon>
        <taxon>Gnathifera</taxon>
        <taxon>Rotifera</taxon>
        <taxon>Eurotatoria</taxon>
        <taxon>Bdelloidea</taxon>
        <taxon>Philodinida</taxon>
        <taxon>Philodinidae</taxon>
        <taxon>Didymodactylos</taxon>
    </lineage>
</organism>
<dbReference type="OrthoDB" id="9992032at2759"/>
<keyword evidence="5" id="KW-1185">Reference proteome</keyword>
<dbReference type="PANTHER" id="PTHR21621">
    <property type="entry name" value="RIBOSOMAL PROTEIN S6 MODIFICATION PROTEIN"/>
    <property type="match status" value="1"/>
</dbReference>
<evidence type="ECO:0000313" key="3">
    <source>
        <dbReference type="EMBL" id="CAF3503558.1"/>
    </source>
</evidence>
<evidence type="ECO:0000313" key="1">
    <source>
        <dbReference type="EMBL" id="CAF0728902.1"/>
    </source>
</evidence>
<dbReference type="Proteomes" id="UP000677228">
    <property type="component" value="Unassembled WGS sequence"/>
</dbReference>
<dbReference type="Proteomes" id="UP000681722">
    <property type="component" value="Unassembled WGS sequence"/>
</dbReference>
<dbReference type="GO" id="GO:0018169">
    <property type="term" value="F:ribosomal S6-glutamic acid ligase activity"/>
    <property type="evidence" value="ECO:0007669"/>
    <property type="project" value="TreeGrafter"/>
</dbReference>
<dbReference type="EMBL" id="CAJOBC010000180">
    <property type="protein sequence ID" value="CAF3550401.1"/>
    <property type="molecule type" value="Genomic_DNA"/>
</dbReference>